<protein>
    <submittedName>
        <fullName evidence="1">Uncharacterized protein</fullName>
    </submittedName>
</protein>
<comment type="caution">
    <text evidence="1">The sequence shown here is derived from an EMBL/GenBank/DDBJ whole genome shotgun (WGS) entry which is preliminary data.</text>
</comment>
<sequence>MALSCFCMKRTLQQYERTPMPEYDTNKKKIIALDNQLGKLIRDLEQTQNTWVRLGEQYVSFGTDAQAYAQEMEGEDVKKMAATLNTTAQEVGSKLKALHAGEAATPSGKLMALLKEFKKQVTECKSRSSRMESLAKDYDARRAVVDDKERANTPEEKMTNVRAAMSSAETKFREAEADVLQRQKNILEEAPKAAEATLVCFAATQADRVRLLQENVSALNRIRDDRLDSVTKALQSVKKTA</sequence>
<dbReference type="InterPro" id="IPR027267">
    <property type="entry name" value="AH/BAR_dom_sf"/>
</dbReference>
<organism evidence="1 2">
    <name type="scientific">Cyanidium caldarium</name>
    <name type="common">Red alga</name>
    <dbReference type="NCBI Taxonomy" id="2771"/>
    <lineage>
        <taxon>Eukaryota</taxon>
        <taxon>Rhodophyta</taxon>
        <taxon>Bangiophyceae</taxon>
        <taxon>Cyanidiales</taxon>
        <taxon>Cyanidiaceae</taxon>
        <taxon>Cyanidium</taxon>
    </lineage>
</organism>
<gene>
    <name evidence="1" type="ORF">CDCA_CDCA14G3924</name>
</gene>
<dbReference type="Proteomes" id="UP001301350">
    <property type="component" value="Unassembled WGS sequence"/>
</dbReference>
<keyword evidence="2" id="KW-1185">Reference proteome</keyword>
<name>A0AAV9J062_CYACA</name>
<dbReference type="AlphaFoldDB" id="A0AAV9J062"/>
<evidence type="ECO:0000313" key="1">
    <source>
        <dbReference type="EMBL" id="KAK4537899.1"/>
    </source>
</evidence>
<accession>A0AAV9J062</accession>
<dbReference type="Gene3D" id="1.20.1270.60">
    <property type="entry name" value="Arfaptin homology (AH) domain/BAR domain"/>
    <property type="match status" value="1"/>
</dbReference>
<dbReference type="EMBL" id="JANCYW010000014">
    <property type="protein sequence ID" value="KAK4537899.1"/>
    <property type="molecule type" value="Genomic_DNA"/>
</dbReference>
<evidence type="ECO:0000313" key="2">
    <source>
        <dbReference type="Proteomes" id="UP001301350"/>
    </source>
</evidence>
<dbReference type="SUPFAM" id="SSF103657">
    <property type="entry name" value="BAR/IMD domain-like"/>
    <property type="match status" value="1"/>
</dbReference>
<proteinExistence type="predicted"/>
<reference evidence="1 2" key="1">
    <citation type="submission" date="2022-07" db="EMBL/GenBank/DDBJ databases">
        <title>Genome-wide signatures of adaptation to extreme environments.</title>
        <authorList>
            <person name="Cho C.H."/>
            <person name="Yoon H.S."/>
        </authorList>
    </citation>
    <scope>NUCLEOTIDE SEQUENCE [LARGE SCALE GENOMIC DNA]</scope>
    <source>
        <strain evidence="1 2">DBV 063 E5</strain>
    </source>
</reference>